<keyword evidence="1" id="KW-0812">Transmembrane</keyword>
<feature type="transmembrane region" description="Helical" evidence="1">
    <location>
        <begin position="63"/>
        <end position="83"/>
    </location>
</feature>
<reference evidence="2" key="1">
    <citation type="journal article" date="2008" name="ISME J.">
        <title>Genomic patterns of recombination, clonal divergence and environment in marine microbial populations.</title>
        <authorList>
            <person name="Konstantinidis K.T."/>
            <person name="Delong E.F."/>
        </authorList>
    </citation>
    <scope>NUCLEOTIDE SEQUENCE</scope>
</reference>
<name>B3T4H7_9ZZZZ</name>
<accession>B3T4H7</accession>
<keyword evidence="1" id="KW-0472">Membrane</keyword>
<dbReference type="AlphaFoldDB" id="B3T4H7"/>
<organism evidence="2">
    <name type="scientific">uncultured marine microorganism HF4000_ANIW137G21</name>
    <dbReference type="NCBI Taxonomy" id="455530"/>
    <lineage>
        <taxon>unclassified sequences</taxon>
        <taxon>environmental samples</taxon>
    </lineage>
</organism>
<dbReference type="EMBL" id="EU016601">
    <property type="protein sequence ID" value="ABZ07486.1"/>
    <property type="molecule type" value="Genomic_DNA"/>
</dbReference>
<proteinExistence type="predicted"/>
<gene>
    <name evidence="2" type="ORF">ALOHA_HF4000ANIW137G21ctg1g14</name>
</gene>
<evidence type="ECO:0000256" key="1">
    <source>
        <dbReference type="SAM" id="Phobius"/>
    </source>
</evidence>
<evidence type="ECO:0000313" key="2">
    <source>
        <dbReference type="EMBL" id="ABZ07486.1"/>
    </source>
</evidence>
<protein>
    <submittedName>
        <fullName evidence="2">Uncharacterized protein</fullName>
    </submittedName>
</protein>
<keyword evidence="1" id="KW-1133">Transmembrane helix</keyword>
<sequence length="93" mass="10049">MGRVRLGDPSNRRWLHIRLENPRPRPPKHVCYDEEEIELPHPGLPLSPIPLLKSSATSGPPPFALGAGLGLGAALFLPPSLLFGHDSARGCQT</sequence>